<reference evidence="1" key="1">
    <citation type="submission" date="2021-02" db="EMBL/GenBank/DDBJ databases">
        <authorList>
            <person name="Nowell W R."/>
        </authorList>
    </citation>
    <scope>NUCLEOTIDE SEQUENCE</scope>
</reference>
<gene>
    <name evidence="1" type="ORF">OVA965_LOCUS28797</name>
    <name evidence="2" type="ORF">TMI583_LOCUS29559</name>
</gene>
<feature type="non-terminal residue" evidence="1">
    <location>
        <position position="1"/>
    </location>
</feature>
<protein>
    <submittedName>
        <fullName evidence="1">Uncharacterized protein</fullName>
    </submittedName>
</protein>
<proteinExistence type="predicted"/>
<dbReference type="AlphaFoldDB" id="A0A8S2F2W6"/>
<sequence>TWSYADGGLLFRGRGYHNPLPLENYRSNPDH</sequence>
<name>A0A8S2F2W6_9BILA</name>
<dbReference type="Proteomes" id="UP000677228">
    <property type="component" value="Unassembled WGS sequence"/>
</dbReference>
<dbReference type="Proteomes" id="UP000682733">
    <property type="component" value="Unassembled WGS sequence"/>
</dbReference>
<comment type="caution">
    <text evidence="1">The sequence shown here is derived from an EMBL/GenBank/DDBJ whole genome shotgun (WGS) entry which is preliminary data.</text>
</comment>
<evidence type="ECO:0000313" key="3">
    <source>
        <dbReference type="Proteomes" id="UP000677228"/>
    </source>
</evidence>
<accession>A0A8S2F2W6</accession>
<dbReference type="EMBL" id="CAJNOK010019848">
    <property type="protein sequence ID" value="CAF1306822.1"/>
    <property type="molecule type" value="Genomic_DNA"/>
</dbReference>
<organism evidence="1 3">
    <name type="scientific">Didymodactylos carnosus</name>
    <dbReference type="NCBI Taxonomy" id="1234261"/>
    <lineage>
        <taxon>Eukaryota</taxon>
        <taxon>Metazoa</taxon>
        <taxon>Spiralia</taxon>
        <taxon>Gnathifera</taxon>
        <taxon>Rotifera</taxon>
        <taxon>Eurotatoria</taxon>
        <taxon>Bdelloidea</taxon>
        <taxon>Philodinida</taxon>
        <taxon>Philodinidae</taxon>
        <taxon>Didymodactylos</taxon>
    </lineage>
</organism>
<dbReference type="EMBL" id="CAJOBA010041432">
    <property type="protein sequence ID" value="CAF4114014.1"/>
    <property type="molecule type" value="Genomic_DNA"/>
</dbReference>
<evidence type="ECO:0000313" key="1">
    <source>
        <dbReference type="EMBL" id="CAF1306822.1"/>
    </source>
</evidence>
<evidence type="ECO:0000313" key="2">
    <source>
        <dbReference type="EMBL" id="CAF4114014.1"/>
    </source>
</evidence>